<dbReference type="Gene3D" id="1.25.40.20">
    <property type="entry name" value="Ankyrin repeat-containing domain"/>
    <property type="match status" value="3"/>
</dbReference>
<protein>
    <recommendedName>
        <fullName evidence="4">Clr5 domain-containing protein</fullName>
    </recommendedName>
</protein>
<reference evidence="2" key="1">
    <citation type="journal article" date="2021" name="Nat. Commun.">
        <title>Genetic determinants of endophytism in the Arabidopsis root mycobiome.</title>
        <authorList>
            <person name="Mesny F."/>
            <person name="Miyauchi S."/>
            <person name="Thiergart T."/>
            <person name="Pickel B."/>
            <person name="Atanasova L."/>
            <person name="Karlsson M."/>
            <person name="Huettel B."/>
            <person name="Barry K.W."/>
            <person name="Haridas S."/>
            <person name="Chen C."/>
            <person name="Bauer D."/>
            <person name="Andreopoulos W."/>
            <person name="Pangilinan J."/>
            <person name="LaButti K."/>
            <person name="Riley R."/>
            <person name="Lipzen A."/>
            <person name="Clum A."/>
            <person name="Drula E."/>
            <person name="Henrissat B."/>
            <person name="Kohler A."/>
            <person name="Grigoriev I.V."/>
            <person name="Martin F.M."/>
            <person name="Hacquard S."/>
        </authorList>
    </citation>
    <scope>NUCLEOTIDE SEQUENCE</scope>
    <source>
        <strain evidence="2">MPI-CAGE-CH-0230</strain>
    </source>
</reference>
<evidence type="ECO:0008006" key="4">
    <source>
        <dbReference type="Google" id="ProtNLM"/>
    </source>
</evidence>
<dbReference type="PANTHER" id="PTHR46224">
    <property type="entry name" value="ANKYRIN REPEAT FAMILY PROTEIN"/>
    <property type="match status" value="1"/>
</dbReference>
<dbReference type="EMBL" id="JAGTJQ010000009">
    <property type="protein sequence ID" value="KAH7025148.1"/>
    <property type="molecule type" value="Genomic_DNA"/>
</dbReference>
<dbReference type="PROSITE" id="PS50088">
    <property type="entry name" value="ANK_REPEAT"/>
    <property type="match status" value="1"/>
</dbReference>
<keyword evidence="3" id="KW-1185">Reference proteome</keyword>
<dbReference type="PANTHER" id="PTHR46224:SF6">
    <property type="entry name" value="ANKYRIN REPEAT FAMILY PROTEIN"/>
    <property type="match status" value="1"/>
</dbReference>
<dbReference type="PROSITE" id="PS50297">
    <property type="entry name" value="ANK_REP_REGION"/>
    <property type="match status" value="1"/>
</dbReference>
<dbReference type="SMART" id="SM00248">
    <property type="entry name" value="ANK"/>
    <property type="match status" value="7"/>
</dbReference>
<dbReference type="Pfam" id="PF12796">
    <property type="entry name" value="Ank_2"/>
    <property type="match status" value="1"/>
</dbReference>
<gene>
    <name evidence="2" type="ORF">B0I36DRAFT_434630</name>
</gene>
<dbReference type="GeneID" id="70192266"/>
<name>A0A9P9BJE5_9PEZI</name>
<accession>A0A9P9BJE5</accession>
<comment type="caution">
    <text evidence="2">The sequence shown here is derived from an EMBL/GenBank/DDBJ whole genome shotgun (WGS) entry which is preliminary data.</text>
</comment>
<keyword evidence="1" id="KW-0040">ANK repeat</keyword>
<dbReference type="Proteomes" id="UP000756346">
    <property type="component" value="Unassembled WGS sequence"/>
</dbReference>
<evidence type="ECO:0000256" key="1">
    <source>
        <dbReference type="PROSITE-ProRule" id="PRU00023"/>
    </source>
</evidence>
<organism evidence="2 3">
    <name type="scientific">Microdochium trichocladiopsis</name>
    <dbReference type="NCBI Taxonomy" id="1682393"/>
    <lineage>
        <taxon>Eukaryota</taxon>
        <taxon>Fungi</taxon>
        <taxon>Dikarya</taxon>
        <taxon>Ascomycota</taxon>
        <taxon>Pezizomycotina</taxon>
        <taxon>Sordariomycetes</taxon>
        <taxon>Xylariomycetidae</taxon>
        <taxon>Xylariales</taxon>
        <taxon>Microdochiaceae</taxon>
        <taxon>Microdochium</taxon>
    </lineage>
</organism>
<dbReference type="InterPro" id="IPR002110">
    <property type="entry name" value="Ankyrin_rpt"/>
</dbReference>
<feature type="repeat" description="ANK" evidence="1">
    <location>
        <begin position="753"/>
        <end position="778"/>
    </location>
</feature>
<proteinExistence type="predicted"/>
<dbReference type="SUPFAM" id="SSF48403">
    <property type="entry name" value="Ankyrin repeat"/>
    <property type="match status" value="2"/>
</dbReference>
<dbReference type="InterPro" id="IPR051616">
    <property type="entry name" value="Cul2-RING_E3_ligase_SR"/>
</dbReference>
<dbReference type="RefSeq" id="XP_046008696.1">
    <property type="nucleotide sequence ID" value="XM_046162720.1"/>
</dbReference>
<evidence type="ECO:0000313" key="2">
    <source>
        <dbReference type="EMBL" id="KAH7025148.1"/>
    </source>
</evidence>
<sequence length="830" mass="90917">MSTTPRSSRNKDDISKLFHAHKELLRDLYQGRDGKSKTLEQIKEIMEGYHGFPDISLPTYEVKLKKDLGLRKKLSRHDWPTVWHHYKAIKERKKEPLVIYLNGTEIPWVKAWKEIRRNCDHKATPPARLRMLPPGVVIATRPGVAASDSSRCGIITVTSGEGVSPFSSSITGGEPGSTKMPRPPATANVLGPDSWQSTTPTVDDAAEGAQSSPLLAQVFDDSLSLERFWASWRAGNCRNLPWIQFMSSMSYDKDVFVFMMEVNDRRFQASPTFARAAVLGAAKFGCVEILNDVLARAQVCDDHAELLSRAIRLAKRNGHLACAKGPSELSRYLQSISGDQDEQARFLQLVLAEQFVLFDIGDWRADVAEIDWNVATALIDCGVDPTLALLQVEGLDATLLLCRAVMNLRAHAVSGRALECLGRLLEHGAVFDSFAIAAAVSDAGTDLLALVHSLGADIRTLGGQALAWPARRNNYDAVAWLLAAGVDVQADILHEDFGGDKILTVLGASIWGLVRQWRRRWTDGLRDRVERRASPIDGPDPGMLAHLAAKGAPLRLDAGDSSSFCLLQHGFHLRLPNTYILLELSAMDGSWPLFEFLLDCGAPLSPGSPLAVLIYYKAPFALVRRVLDAGPSLNAISTHESITPAAAAAMHWDLALLKELIARGASLDLPRPGDALYHACSSNTINARDAQAQVDTVKYLLSRADSVHVQIQLTFADGLRASVFHGNLELVLILLEAGVDCNITKSVHWRWRSGVSVLEIAASQGHLDITQLLLNHGAMCARTGSTPFDAAIDAALKGKELQQNVEVARLIARFAKSLGYQLKDKHQWLA</sequence>
<evidence type="ECO:0000313" key="3">
    <source>
        <dbReference type="Proteomes" id="UP000756346"/>
    </source>
</evidence>
<dbReference type="OrthoDB" id="539213at2759"/>
<dbReference type="InterPro" id="IPR036770">
    <property type="entry name" value="Ankyrin_rpt-contain_sf"/>
</dbReference>
<dbReference type="AlphaFoldDB" id="A0A9P9BJE5"/>